<accession>A0ABD3M3W8</accession>
<feature type="region of interest" description="Disordered" evidence="1">
    <location>
        <begin position="380"/>
        <end position="404"/>
    </location>
</feature>
<gene>
    <name evidence="2" type="ORF">ACHAWU_000512</name>
</gene>
<feature type="compositionally biased region" description="Low complexity" evidence="1">
    <location>
        <begin position="66"/>
        <end position="93"/>
    </location>
</feature>
<evidence type="ECO:0000313" key="3">
    <source>
        <dbReference type="Proteomes" id="UP001530293"/>
    </source>
</evidence>
<evidence type="ECO:0000256" key="1">
    <source>
        <dbReference type="SAM" id="MobiDB-lite"/>
    </source>
</evidence>
<protein>
    <submittedName>
        <fullName evidence="2">Uncharacterized protein</fullName>
    </submittedName>
</protein>
<feature type="compositionally biased region" description="Low complexity" evidence="1">
    <location>
        <begin position="388"/>
        <end position="398"/>
    </location>
</feature>
<dbReference type="EMBL" id="JALLBG020000262">
    <property type="protein sequence ID" value="KAL3757553.1"/>
    <property type="molecule type" value="Genomic_DNA"/>
</dbReference>
<comment type="caution">
    <text evidence="2">The sequence shown here is derived from an EMBL/GenBank/DDBJ whole genome shotgun (WGS) entry which is preliminary data.</text>
</comment>
<evidence type="ECO:0000313" key="2">
    <source>
        <dbReference type="EMBL" id="KAL3757553.1"/>
    </source>
</evidence>
<name>A0ABD3M3W8_9STRA</name>
<feature type="region of interest" description="Disordered" evidence="1">
    <location>
        <begin position="55"/>
        <end position="93"/>
    </location>
</feature>
<feature type="compositionally biased region" description="Polar residues" evidence="1">
    <location>
        <begin position="55"/>
        <end position="64"/>
    </location>
</feature>
<proteinExistence type="predicted"/>
<reference evidence="2 3" key="1">
    <citation type="submission" date="2024-10" db="EMBL/GenBank/DDBJ databases">
        <title>Updated reference genomes for cyclostephanoid diatoms.</title>
        <authorList>
            <person name="Roberts W.R."/>
            <person name="Alverson A.J."/>
        </authorList>
    </citation>
    <scope>NUCLEOTIDE SEQUENCE [LARGE SCALE GENOMIC DNA]</scope>
    <source>
        <strain evidence="2 3">AJA232-27</strain>
    </source>
</reference>
<feature type="region of interest" description="Disordered" evidence="1">
    <location>
        <begin position="317"/>
        <end position="337"/>
    </location>
</feature>
<dbReference type="AlphaFoldDB" id="A0ABD3M3W8"/>
<organism evidence="2 3">
    <name type="scientific">Discostella pseudostelligera</name>
    <dbReference type="NCBI Taxonomy" id="259834"/>
    <lineage>
        <taxon>Eukaryota</taxon>
        <taxon>Sar</taxon>
        <taxon>Stramenopiles</taxon>
        <taxon>Ochrophyta</taxon>
        <taxon>Bacillariophyta</taxon>
        <taxon>Coscinodiscophyceae</taxon>
        <taxon>Thalassiosirophycidae</taxon>
        <taxon>Stephanodiscales</taxon>
        <taxon>Stephanodiscaceae</taxon>
        <taxon>Discostella</taxon>
    </lineage>
</organism>
<feature type="compositionally biased region" description="Basic and acidic residues" evidence="1">
    <location>
        <begin position="454"/>
        <end position="463"/>
    </location>
</feature>
<sequence>MHRCRILLTRAAKTIAAESSSTSSTATAKDTSGKAILPAASAGAASASVAAISKPTTTASSPQRDNPIISTSATPSSNTATTSTANSNTTTTNTVSPSIKLLYHHVQPTLFPPLQPGTLSYITHHISSSMSAAYSLFSSQESRDRYMILTNPPDTDDGTKEPIIDTSVLQQSDMGILKTLTLYHDLCHPLFNDGYHPSSSSSRNRIHKLNIHEFMMGCGWALEQFYRTREELLIKRSSLGDLYNVGTSKKHSSCGEIYNVTTTKEEILSIESDIRDVYRTASQDPTSIEYDFIKMATPMIFVPLGGEGFTRRMMMQSSRRNGRKEGDLTGGGMGEATNPTVAASAATATTTKTTPLFKFENIRVMNVALLSARVEEIYPPPRRRRRTTPLSSPSSPFSEHGKITKKEAQVITQLEILYELQQSVIKHGGNNDETKNYTTTLLMVGTFEACLEGDPNRPPRTDGGEDDNAMTTTNHEWKLASYRPATEFYNT</sequence>
<keyword evidence="3" id="KW-1185">Reference proteome</keyword>
<dbReference type="Proteomes" id="UP001530293">
    <property type="component" value="Unassembled WGS sequence"/>
</dbReference>
<feature type="region of interest" description="Disordered" evidence="1">
    <location>
        <begin position="451"/>
        <end position="476"/>
    </location>
</feature>